<keyword evidence="4" id="KW-1185">Reference proteome</keyword>
<feature type="compositionally biased region" description="Basic and acidic residues" evidence="2">
    <location>
        <begin position="177"/>
        <end position="186"/>
    </location>
</feature>
<evidence type="ECO:0000256" key="1">
    <source>
        <dbReference type="SAM" id="Coils"/>
    </source>
</evidence>
<feature type="compositionally biased region" description="Polar residues" evidence="2">
    <location>
        <begin position="187"/>
        <end position="197"/>
    </location>
</feature>
<proteinExistence type="predicted"/>
<feature type="compositionally biased region" description="Basic and acidic residues" evidence="2">
    <location>
        <begin position="22"/>
        <end position="31"/>
    </location>
</feature>
<keyword evidence="1" id="KW-0175">Coiled coil</keyword>
<comment type="caution">
    <text evidence="3">The sequence shown here is derived from an EMBL/GenBank/DDBJ whole genome shotgun (WGS) entry which is preliminary data.</text>
</comment>
<evidence type="ECO:0000313" key="4">
    <source>
        <dbReference type="Proteomes" id="UP001565368"/>
    </source>
</evidence>
<evidence type="ECO:0000256" key="2">
    <source>
        <dbReference type="SAM" id="MobiDB-lite"/>
    </source>
</evidence>
<evidence type="ECO:0000313" key="3">
    <source>
        <dbReference type="EMBL" id="KAL1410539.1"/>
    </source>
</evidence>
<evidence type="ECO:0008006" key="5">
    <source>
        <dbReference type="Google" id="ProtNLM"/>
    </source>
</evidence>
<feature type="region of interest" description="Disordered" evidence="2">
    <location>
        <begin position="177"/>
        <end position="197"/>
    </location>
</feature>
<sequence>MVRTASTSPLRCYRSKIPSEQADQHNKKPLPEENSVTELVAATDEILQLYRKESEAHRKLIRILKERAPAERDIVACLEEYGAEITAKLEGANARLAAAQIAASAADKKSKAYIKIARKLRAWTEDKLAVAENKLDETQRRLAATQVEHAITKAERTSSKELMKATEEKLEAVVRDGHEGTVERSVHCSTAGSVDLE</sequence>
<gene>
    <name evidence="3" type="ORF">Q8F55_004552</name>
</gene>
<reference evidence="3 4" key="1">
    <citation type="submission" date="2023-08" db="EMBL/GenBank/DDBJ databases">
        <title>Annotated Genome Sequence of Vanrija albida AlHP1.</title>
        <authorList>
            <person name="Herzog R."/>
        </authorList>
    </citation>
    <scope>NUCLEOTIDE SEQUENCE [LARGE SCALE GENOMIC DNA]</scope>
    <source>
        <strain evidence="3 4">AlHP1</strain>
    </source>
</reference>
<name>A0ABR3Q737_9TREE</name>
<dbReference type="EMBL" id="JBBXJM010000003">
    <property type="protein sequence ID" value="KAL1410539.1"/>
    <property type="molecule type" value="Genomic_DNA"/>
</dbReference>
<feature type="coiled-coil region" evidence="1">
    <location>
        <begin position="121"/>
        <end position="148"/>
    </location>
</feature>
<dbReference type="RefSeq" id="XP_069210483.1">
    <property type="nucleotide sequence ID" value="XM_069353065.1"/>
</dbReference>
<organism evidence="3 4">
    <name type="scientific">Vanrija albida</name>
    <dbReference type="NCBI Taxonomy" id="181172"/>
    <lineage>
        <taxon>Eukaryota</taxon>
        <taxon>Fungi</taxon>
        <taxon>Dikarya</taxon>
        <taxon>Basidiomycota</taxon>
        <taxon>Agaricomycotina</taxon>
        <taxon>Tremellomycetes</taxon>
        <taxon>Trichosporonales</taxon>
        <taxon>Trichosporonaceae</taxon>
        <taxon>Vanrija</taxon>
    </lineage>
</organism>
<accession>A0ABR3Q737</accession>
<dbReference type="Proteomes" id="UP001565368">
    <property type="component" value="Unassembled WGS sequence"/>
</dbReference>
<feature type="region of interest" description="Disordered" evidence="2">
    <location>
        <begin position="1"/>
        <end position="34"/>
    </location>
</feature>
<dbReference type="GeneID" id="95985595"/>
<protein>
    <recommendedName>
        <fullName evidence="5">Inhibitor of growth protein N-terminal histone-binding domain-containing protein</fullName>
    </recommendedName>
</protein>